<feature type="binding site" evidence="3">
    <location>
        <begin position="126"/>
        <end position="129"/>
    </location>
    <ligand>
        <name>GTP</name>
        <dbReference type="ChEBI" id="CHEBI:37565"/>
    </ligand>
</feature>
<proteinExistence type="inferred from homology"/>
<sequence length="605" mass="66464">MDIRNIAIIAHVDHGKTTLVDELLKQSGIYRENEATTERAMDSNDIERERGITILAKCTSVEWKGTRINIVDTPGHADFGGEVERILSMVDGVVLLVDAAEGPMPQTKFVTSKALALGLRPIVVVNKVDKADGEPDQAVDNVFDLFAALEATDEQLDFPVMYASGRAGWCDQELDGPRENLDALFDQILAHVPMPKQIERRDEPFQMLATTLSADPFIGRILTGRVEAGTLRAGETVKALSRKGDKIEQFRVSKILAFRGLGQQPIDVAEAGDIVTLAGMTKATVADTICDLSIETALPAQPIDPPTITVTFGINDSPLAGKDGKKVQSRVIRDRLMKEAEVNVAIKIADTPMGDAFEVSGRGELQMGVLIENMRREGFELSISRPQVIYRDIDGVRHEPIEEATIDVDDEYTGAVVEKLTGPRKGELVEMKPAGAGKTRIIAHVPSRGLIGYHGEFLTDTRGSGILNRLFHGWAPYKGKIQGRRQGVLISMENGTSVAFALWKLEDRGKFFIGAQEAVYQGMIIGEHSRENDLEVNPLKGKQLTNVRASGTDEAVRLTTPVTMSLEQAIAYIDDDELVEVTPNAIRLRKRYLDPHERKRQSRAG</sequence>
<evidence type="ECO:0000256" key="2">
    <source>
        <dbReference type="ARBA" id="ARBA00023134"/>
    </source>
</evidence>
<name>A0ABS8BQ23_9RHOB</name>
<dbReference type="InterPro" id="IPR048876">
    <property type="entry name" value="BipA_C"/>
</dbReference>
<evidence type="ECO:0000313" key="5">
    <source>
        <dbReference type="EMBL" id="MCB5197714.1"/>
    </source>
</evidence>
<comment type="function">
    <text evidence="3">A 50S ribosomal subunit assembly protein with GTPase activity, required for 50S subunit assembly at low temperatures, may also play a role in translation. Binds GTP and analogs. Binds the 70S ribosome between the 30S and 50S subunits, in a similar position as ribosome-bound EF-G; it contacts a number of ribosomal proteins, both rRNAs and the A-site tRNA.</text>
</comment>
<dbReference type="EMBL" id="JAJATZ010000001">
    <property type="protein sequence ID" value="MCB5197714.1"/>
    <property type="molecule type" value="Genomic_DNA"/>
</dbReference>
<dbReference type="CDD" id="cd16263">
    <property type="entry name" value="BipA_III"/>
    <property type="match status" value="1"/>
</dbReference>
<dbReference type="InterPro" id="IPR000795">
    <property type="entry name" value="T_Tr_GTP-bd_dom"/>
</dbReference>
<dbReference type="InterPro" id="IPR004161">
    <property type="entry name" value="EFTu-like_2"/>
</dbReference>
<dbReference type="PANTHER" id="PTHR42908">
    <property type="entry name" value="TRANSLATION ELONGATION FACTOR-RELATED"/>
    <property type="match status" value="1"/>
</dbReference>
<keyword evidence="1 3" id="KW-0547">Nucleotide-binding</keyword>
<keyword evidence="3" id="KW-0963">Cytoplasm</keyword>
<organism evidence="5 6">
    <name type="scientific">Loktanella gaetbuli</name>
    <dbReference type="NCBI Taxonomy" id="2881335"/>
    <lineage>
        <taxon>Bacteria</taxon>
        <taxon>Pseudomonadati</taxon>
        <taxon>Pseudomonadota</taxon>
        <taxon>Alphaproteobacteria</taxon>
        <taxon>Rhodobacterales</taxon>
        <taxon>Roseobacteraceae</taxon>
        <taxon>Loktanella</taxon>
    </lineage>
</organism>
<dbReference type="SUPFAM" id="SSF54980">
    <property type="entry name" value="EF-G C-terminal domain-like"/>
    <property type="match status" value="2"/>
</dbReference>
<comment type="catalytic activity">
    <reaction evidence="3">
        <text>GTP + H2O = GDP + phosphate + H(+)</text>
        <dbReference type="Rhea" id="RHEA:19669"/>
        <dbReference type="ChEBI" id="CHEBI:15377"/>
        <dbReference type="ChEBI" id="CHEBI:15378"/>
        <dbReference type="ChEBI" id="CHEBI:37565"/>
        <dbReference type="ChEBI" id="CHEBI:43474"/>
        <dbReference type="ChEBI" id="CHEBI:58189"/>
    </reaction>
</comment>
<dbReference type="InterPro" id="IPR009000">
    <property type="entry name" value="Transl_B-barrel_sf"/>
</dbReference>
<dbReference type="CDD" id="cd03691">
    <property type="entry name" value="BipA_TypA_II"/>
    <property type="match status" value="1"/>
</dbReference>
<feature type="domain" description="Tr-type G" evidence="4">
    <location>
        <begin position="1"/>
        <end position="196"/>
    </location>
</feature>
<keyword evidence="3" id="KW-0378">Hydrolase</keyword>
<dbReference type="NCBIfam" id="TIGR01394">
    <property type="entry name" value="TypA_BipA"/>
    <property type="match status" value="1"/>
</dbReference>
<protein>
    <recommendedName>
        <fullName evidence="3">Large ribosomal subunit assembly factor BipA</fullName>
        <ecNumber evidence="3">3.6.5.-</ecNumber>
    </recommendedName>
    <alternativeName>
        <fullName evidence="3">GTP-binding protein BipA</fullName>
    </alternativeName>
</protein>
<comment type="caution">
    <text evidence="5">The sequence shown here is derived from an EMBL/GenBank/DDBJ whole genome shotgun (WGS) entry which is preliminary data.</text>
</comment>
<evidence type="ECO:0000256" key="1">
    <source>
        <dbReference type="ARBA" id="ARBA00022741"/>
    </source>
</evidence>
<comment type="similarity">
    <text evidence="3">Belongs to the TRAFAC class translation factor GTPase superfamily. Classic translation factor GTPase family. BipA subfamily.</text>
</comment>
<dbReference type="InterPro" id="IPR006298">
    <property type="entry name" value="BipA"/>
</dbReference>
<dbReference type="Pfam" id="PF00679">
    <property type="entry name" value="EFG_C"/>
    <property type="match status" value="1"/>
</dbReference>
<dbReference type="SUPFAM" id="SSF50447">
    <property type="entry name" value="Translation proteins"/>
    <property type="match status" value="1"/>
</dbReference>
<comment type="subcellular location">
    <subcellularLocation>
        <location evidence="3">Cytoplasm</location>
    </subcellularLocation>
    <text evidence="3">Binds to ribosomes.</text>
</comment>
<dbReference type="InterPro" id="IPR047041">
    <property type="entry name" value="BipA_GTP-bd_dom"/>
</dbReference>
<dbReference type="RefSeq" id="WP_090158795.1">
    <property type="nucleotide sequence ID" value="NZ_JAJATZ010000001.1"/>
</dbReference>
<dbReference type="Gene3D" id="3.30.70.240">
    <property type="match status" value="1"/>
</dbReference>
<evidence type="ECO:0000313" key="6">
    <source>
        <dbReference type="Proteomes" id="UP001138961"/>
    </source>
</evidence>
<dbReference type="Proteomes" id="UP001138961">
    <property type="component" value="Unassembled WGS sequence"/>
</dbReference>
<evidence type="ECO:0000256" key="3">
    <source>
        <dbReference type="HAMAP-Rule" id="MF_00849"/>
    </source>
</evidence>
<dbReference type="NCBIfam" id="TIGR00231">
    <property type="entry name" value="small_GTP"/>
    <property type="match status" value="1"/>
</dbReference>
<dbReference type="InterPro" id="IPR042116">
    <property type="entry name" value="TypA/BipA_C"/>
</dbReference>
<dbReference type="PANTHER" id="PTHR42908:SF8">
    <property type="entry name" value="TR-TYPE G DOMAIN-CONTAINING PROTEIN"/>
    <property type="match status" value="1"/>
</dbReference>
<dbReference type="Gene3D" id="3.40.50.300">
    <property type="entry name" value="P-loop containing nucleotide triphosphate hydrolases"/>
    <property type="match status" value="1"/>
</dbReference>
<dbReference type="PRINTS" id="PR00315">
    <property type="entry name" value="ELONGATNFCT"/>
</dbReference>
<keyword evidence="3" id="KW-0694">RNA-binding</keyword>
<dbReference type="InterPro" id="IPR027417">
    <property type="entry name" value="P-loop_NTPase"/>
</dbReference>
<dbReference type="SMART" id="SM00838">
    <property type="entry name" value="EFG_C"/>
    <property type="match status" value="1"/>
</dbReference>
<dbReference type="InterPro" id="IPR035647">
    <property type="entry name" value="EFG_III/V"/>
</dbReference>
<dbReference type="PROSITE" id="PS00301">
    <property type="entry name" value="G_TR_1"/>
    <property type="match status" value="1"/>
</dbReference>
<dbReference type="PROSITE" id="PS51722">
    <property type="entry name" value="G_TR_2"/>
    <property type="match status" value="1"/>
</dbReference>
<dbReference type="Pfam" id="PF21018">
    <property type="entry name" value="BipA_C"/>
    <property type="match status" value="1"/>
</dbReference>
<keyword evidence="2 3" id="KW-0342">GTP-binding</keyword>
<dbReference type="InterPro" id="IPR031157">
    <property type="entry name" value="G_TR_CS"/>
</dbReference>
<keyword evidence="6" id="KW-1185">Reference proteome</keyword>
<gene>
    <name evidence="5" type="primary">typA</name>
    <name evidence="3" type="synonym">bipA</name>
    <name evidence="5" type="ORF">LGQ03_00520</name>
</gene>
<dbReference type="EC" id="3.6.5.-" evidence="3"/>
<dbReference type="HAMAP" id="MF_00849">
    <property type="entry name" value="BipA"/>
    <property type="match status" value="1"/>
</dbReference>
<dbReference type="SUPFAM" id="SSF52540">
    <property type="entry name" value="P-loop containing nucleoside triphosphate hydrolases"/>
    <property type="match status" value="1"/>
</dbReference>
<dbReference type="Pfam" id="PF03144">
    <property type="entry name" value="GTP_EFTU_D2"/>
    <property type="match status" value="1"/>
</dbReference>
<comment type="subunit">
    <text evidence="3">Monomer.</text>
</comment>
<dbReference type="InterPro" id="IPR005225">
    <property type="entry name" value="Small_GTP-bd"/>
</dbReference>
<dbReference type="InterPro" id="IPR035651">
    <property type="entry name" value="BipA_V"/>
</dbReference>
<dbReference type="InterPro" id="IPR000640">
    <property type="entry name" value="EFG_V-like"/>
</dbReference>
<dbReference type="CDD" id="cd03710">
    <property type="entry name" value="BipA_TypA_C"/>
    <property type="match status" value="1"/>
</dbReference>
<dbReference type="Gene3D" id="2.40.30.10">
    <property type="entry name" value="Translation factors"/>
    <property type="match status" value="1"/>
</dbReference>
<feature type="binding site" evidence="3">
    <location>
        <begin position="13"/>
        <end position="18"/>
    </location>
    <ligand>
        <name>GTP</name>
        <dbReference type="ChEBI" id="CHEBI:37565"/>
    </ligand>
</feature>
<dbReference type="Gene3D" id="3.30.70.870">
    <property type="entry name" value="Elongation Factor G (Translational Gtpase), domain 3"/>
    <property type="match status" value="1"/>
</dbReference>
<evidence type="ECO:0000259" key="4">
    <source>
        <dbReference type="PROSITE" id="PS51722"/>
    </source>
</evidence>
<dbReference type="CDD" id="cd01891">
    <property type="entry name" value="TypA_BipA"/>
    <property type="match status" value="1"/>
</dbReference>
<keyword evidence="3" id="KW-0820">tRNA-binding</keyword>
<dbReference type="Pfam" id="PF00009">
    <property type="entry name" value="GTP_EFTU"/>
    <property type="match status" value="1"/>
</dbReference>
<keyword evidence="3" id="KW-0690">Ribosome biogenesis</keyword>
<reference evidence="5" key="1">
    <citation type="submission" date="2021-10" db="EMBL/GenBank/DDBJ databases">
        <title>Loktanella gaetbuli sp. nov., isolated from a tidal flat.</title>
        <authorList>
            <person name="Park S."/>
            <person name="Yoon J.-H."/>
        </authorList>
    </citation>
    <scope>NUCLEOTIDE SEQUENCE</scope>
    <source>
        <strain evidence="5">TSTF-M6</strain>
    </source>
</reference>
<dbReference type="InterPro" id="IPR047043">
    <property type="entry name" value="BipA_III"/>
</dbReference>
<keyword evidence="3" id="KW-0699">rRNA-binding</keyword>
<dbReference type="Gene3D" id="2.40.50.250">
    <property type="entry name" value="bipa protein"/>
    <property type="match status" value="1"/>
</dbReference>
<accession>A0ABS8BQ23</accession>
<dbReference type="InterPro" id="IPR047042">
    <property type="entry name" value="BipA_II"/>
</dbReference>